<reference evidence="2 3" key="1">
    <citation type="journal article" date="2016" name="Mol. Biol. Evol.">
        <title>Comparative Genomics of Early-Diverging Mushroom-Forming Fungi Provides Insights into the Origins of Lignocellulose Decay Capabilities.</title>
        <authorList>
            <person name="Nagy L.G."/>
            <person name="Riley R."/>
            <person name="Tritt A."/>
            <person name="Adam C."/>
            <person name="Daum C."/>
            <person name="Floudas D."/>
            <person name="Sun H."/>
            <person name="Yadav J.S."/>
            <person name="Pangilinan J."/>
            <person name="Larsson K.H."/>
            <person name="Matsuura K."/>
            <person name="Barry K."/>
            <person name="Labutti K."/>
            <person name="Kuo R."/>
            <person name="Ohm R.A."/>
            <person name="Bhattacharya S.S."/>
            <person name="Shirouzu T."/>
            <person name="Yoshinaga Y."/>
            <person name="Martin F.M."/>
            <person name="Grigoriev I.V."/>
            <person name="Hibbett D.S."/>
        </authorList>
    </citation>
    <scope>NUCLEOTIDE SEQUENCE [LARGE SCALE GENOMIC DNA]</scope>
    <source>
        <strain evidence="2 3">HHB12733</strain>
    </source>
</reference>
<evidence type="ECO:0000313" key="3">
    <source>
        <dbReference type="Proteomes" id="UP000076842"/>
    </source>
</evidence>
<feature type="region of interest" description="Disordered" evidence="1">
    <location>
        <begin position="87"/>
        <end position="110"/>
    </location>
</feature>
<gene>
    <name evidence="2" type="ORF">CALCODRAFT_504263</name>
</gene>
<evidence type="ECO:0000313" key="2">
    <source>
        <dbReference type="EMBL" id="KZT50840.1"/>
    </source>
</evidence>
<feature type="region of interest" description="Disordered" evidence="1">
    <location>
        <begin position="1"/>
        <end position="31"/>
    </location>
</feature>
<sequence>MGSSTSSSHQQAMSPPTQASDAVATRAVSQGGAASVAPTSLAVAVMVAVPPCSSSHAFSCTFNLAASSSLSLCISFSLINRCTSHPSNRSGLTSHSHRPTTSAQHSKPRG</sequence>
<organism evidence="2 3">
    <name type="scientific">Calocera cornea HHB12733</name>
    <dbReference type="NCBI Taxonomy" id="1353952"/>
    <lineage>
        <taxon>Eukaryota</taxon>
        <taxon>Fungi</taxon>
        <taxon>Dikarya</taxon>
        <taxon>Basidiomycota</taxon>
        <taxon>Agaricomycotina</taxon>
        <taxon>Dacrymycetes</taxon>
        <taxon>Dacrymycetales</taxon>
        <taxon>Dacrymycetaceae</taxon>
        <taxon>Calocera</taxon>
    </lineage>
</organism>
<protein>
    <submittedName>
        <fullName evidence="2">Uncharacterized protein</fullName>
    </submittedName>
</protein>
<feature type="compositionally biased region" description="Polar residues" evidence="1">
    <location>
        <begin position="9"/>
        <end position="20"/>
    </location>
</feature>
<accession>A0A165CI36</accession>
<dbReference type="EMBL" id="KV424141">
    <property type="protein sequence ID" value="KZT50840.1"/>
    <property type="molecule type" value="Genomic_DNA"/>
</dbReference>
<dbReference type="Proteomes" id="UP000076842">
    <property type="component" value="Unassembled WGS sequence"/>
</dbReference>
<evidence type="ECO:0000256" key="1">
    <source>
        <dbReference type="SAM" id="MobiDB-lite"/>
    </source>
</evidence>
<dbReference type="InParanoid" id="A0A165CI36"/>
<dbReference type="AlphaFoldDB" id="A0A165CI36"/>
<proteinExistence type="predicted"/>
<name>A0A165CI36_9BASI</name>
<keyword evidence="3" id="KW-1185">Reference proteome</keyword>